<name>A0A1X6N3M0_9APHY</name>
<dbReference type="STRING" id="670580.A0A1X6N3M0"/>
<keyword evidence="1" id="KW-0472">Membrane</keyword>
<keyword evidence="1" id="KW-0812">Transmembrane</keyword>
<dbReference type="EMBL" id="KZ110596">
    <property type="protein sequence ID" value="OSX63043.1"/>
    <property type="molecule type" value="Genomic_DNA"/>
</dbReference>
<feature type="domain" description="DUF6533" evidence="2">
    <location>
        <begin position="23"/>
        <end position="67"/>
    </location>
</feature>
<feature type="transmembrane region" description="Helical" evidence="1">
    <location>
        <begin position="57"/>
        <end position="79"/>
    </location>
</feature>
<dbReference type="AlphaFoldDB" id="A0A1X6N3M0"/>
<dbReference type="RefSeq" id="XP_024339837.1">
    <property type="nucleotide sequence ID" value="XM_024479017.1"/>
</dbReference>
<evidence type="ECO:0000259" key="2">
    <source>
        <dbReference type="Pfam" id="PF20151"/>
    </source>
</evidence>
<accession>A0A1X6N3M0</accession>
<keyword evidence="4" id="KW-1185">Reference proteome</keyword>
<proteinExistence type="predicted"/>
<keyword evidence="1" id="KW-1133">Transmembrane helix</keyword>
<dbReference type="Proteomes" id="UP000194127">
    <property type="component" value="Unassembled WGS sequence"/>
</dbReference>
<feature type="transmembrane region" description="Helical" evidence="1">
    <location>
        <begin position="91"/>
        <end position="113"/>
    </location>
</feature>
<evidence type="ECO:0000313" key="3">
    <source>
        <dbReference type="EMBL" id="OSX63043.1"/>
    </source>
</evidence>
<dbReference type="GeneID" id="36323967"/>
<organism evidence="3 4">
    <name type="scientific">Postia placenta MAD-698-R-SB12</name>
    <dbReference type="NCBI Taxonomy" id="670580"/>
    <lineage>
        <taxon>Eukaryota</taxon>
        <taxon>Fungi</taxon>
        <taxon>Dikarya</taxon>
        <taxon>Basidiomycota</taxon>
        <taxon>Agaricomycotina</taxon>
        <taxon>Agaricomycetes</taxon>
        <taxon>Polyporales</taxon>
        <taxon>Adustoporiaceae</taxon>
        <taxon>Rhodonia</taxon>
    </lineage>
</organism>
<evidence type="ECO:0000313" key="4">
    <source>
        <dbReference type="Proteomes" id="UP000194127"/>
    </source>
</evidence>
<reference evidence="3 4" key="1">
    <citation type="submission" date="2017-04" db="EMBL/GenBank/DDBJ databases">
        <title>Genome Sequence of the Model Brown-Rot Fungus Postia placenta SB12.</title>
        <authorList>
            <consortium name="DOE Joint Genome Institute"/>
            <person name="Gaskell J."/>
            <person name="Kersten P."/>
            <person name="Larrondo L.F."/>
            <person name="Canessa P."/>
            <person name="Martinez D."/>
            <person name="Hibbett D."/>
            <person name="Schmoll M."/>
            <person name="Kubicek C.P."/>
            <person name="Martinez A.T."/>
            <person name="Yadav J."/>
            <person name="Master E."/>
            <person name="Magnuson J.K."/>
            <person name="James T."/>
            <person name="Yaver D."/>
            <person name="Berka R."/>
            <person name="Labutti K."/>
            <person name="Lipzen A."/>
            <person name="Aerts A."/>
            <person name="Barry K."/>
            <person name="Henrissat B."/>
            <person name="Blanchette R."/>
            <person name="Grigoriev I."/>
            <person name="Cullen D."/>
        </authorList>
    </citation>
    <scope>NUCLEOTIDE SEQUENCE [LARGE SCALE GENOMIC DNA]</scope>
    <source>
        <strain evidence="3 4">MAD-698-R-SB12</strain>
    </source>
</reference>
<dbReference type="InterPro" id="IPR045340">
    <property type="entry name" value="DUF6533"/>
</dbReference>
<dbReference type="OrthoDB" id="2804045at2759"/>
<gene>
    <name evidence="3" type="ORF">POSPLADRAFT_1046381</name>
</gene>
<dbReference type="Pfam" id="PF20151">
    <property type="entry name" value="DUF6533"/>
    <property type="match status" value="1"/>
</dbReference>
<sequence length="316" mass="34320">MSVDSSAETQAIAFFQATFLNNYCQLSITTLIIYEHLITAAGEVRLLRERKFSSSGLIFLFNRYTLLAFGIINAVYVYPWDTPISCEAMSMLYDILQIILYAVAAAFSALRVYAINDRDWLSATLTLILGLPPVAVNNFYTAIASYDTVSWIVGNPECNGGNDLSQSTENKLIKCSVTIATRTCATASELIVLITVEEKSLEVVVGNVDTQRCCLLALNIIQMALELSEGVGCKFPYFGVASEFIAIPSFVHSSQDTPSLHFVDSMGASLTDDSLYMSTTEDLPLQPVGQSTAGELEMGALIPDDRQHASHAGGGD</sequence>
<protein>
    <recommendedName>
        <fullName evidence="2">DUF6533 domain-containing protein</fullName>
    </recommendedName>
</protein>
<feature type="transmembrane region" description="Helical" evidence="1">
    <location>
        <begin position="120"/>
        <end position="140"/>
    </location>
</feature>
<evidence type="ECO:0000256" key="1">
    <source>
        <dbReference type="SAM" id="Phobius"/>
    </source>
</evidence>